<dbReference type="SUPFAM" id="SSF53474">
    <property type="entry name" value="alpha/beta-Hydrolases"/>
    <property type="match status" value="1"/>
</dbReference>
<dbReference type="STRING" id="1619308.B5808_18705"/>
<dbReference type="Proteomes" id="UP000192775">
    <property type="component" value="Chromosome"/>
</dbReference>
<evidence type="ECO:0000313" key="3">
    <source>
        <dbReference type="Proteomes" id="UP000192775"/>
    </source>
</evidence>
<protein>
    <submittedName>
        <fullName evidence="2">Esterase</fullName>
    </submittedName>
</protein>
<dbReference type="InterPro" id="IPR013094">
    <property type="entry name" value="AB_hydrolase_3"/>
</dbReference>
<organism evidence="2 3">
    <name type="scientific">Cnuibacter physcomitrellae</name>
    <dbReference type="NCBI Taxonomy" id="1619308"/>
    <lineage>
        <taxon>Bacteria</taxon>
        <taxon>Bacillati</taxon>
        <taxon>Actinomycetota</taxon>
        <taxon>Actinomycetes</taxon>
        <taxon>Micrococcales</taxon>
        <taxon>Microbacteriaceae</taxon>
        <taxon>Cnuibacter</taxon>
    </lineage>
</organism>
<accession>A0A1X9LRS9</accession>
<dbReference type="PANTHER" id="PTHR48081:SF33">
    <property type="entry name" value="KYNURENINE FORMAMIDASE"/>
    <property type="match status" value="1"/>
</dbReference>
<dbReference type="AlphaFoldDB" id="A0A1X9LRS9"/>
<evidence type="ECO:0000313" key="2">
    <source>
        <dbReference type="EMBL" id="ARJ07028.1"/>
    </source>
</evidence>
<dbReference type="Gene3D" id="3.40.50.1820">
    <property type="entry name" value="alpha/beta hydrolase"/>
    <property type="match status" value="1"/>
</dbReference>
<sequence>MRALRRSELARFNADPVTDVDYHLDLDFVGDGIRAHRLDVITPKSARAAEEPLPVYVYFHGGGWTSGDKDALTKYCACQARHGMVVVNVNYRRATRFRMTHIMHDADAALAWVRRHIADYGGDPDRLVLGGDSAGGQISALLTASAHHRTLAGHYRLRAAPLAGAAGAIRGLVQHCSVVDFSVLFERGFIMGLGFVRMLLPGGARNATRAQLRRASAPLSPIEWVDRSFPPVFVSTSERDYFYRANLNFIERLRQHGVRVRSLVYDRATPNTLHTWQQFDGYPQSQEVYRRLREFVHEVTHVGARPAPGRAASGTAAVGTAAPVH</sequence>
<dbReference type="Pfam" id="PF07859">
    <property type="entry name" value="Abhydrolase_3"/>
    <property type="match status" value="1"/>
</dbReference>
<dbReference type="EMBL" id="CP020715">
    <property type="protein sequence ID" value="ARJ07028.1"/>
    <property type="molecule type" value="Genomic_DNA"/>
</dbReference>
<proteinExistence type="predicted"/>
<dbReference type="GO" id="GO:0016787">
    <property type="term" value="F:hydrolase activity"/>
    <property type="evidence" value="ECO:0007669"/>
    <property type="project" value="UniProtKB-KW"/>
</dbReference>
<dbReference type="PANTHER" id="PTHR48081">
    <property type="entry name" value="AB HYDROLASE SUPERFAMILY PROTEIN C4A8.06C"/>
    <property type="match status" value="1"/>
</dbReference>
<reference evidence="2 3" key="1">
    <citation type="submission" date="2017-04" db="EMBL/GenBank/DDBJ databases">
        <authorList>
            <person name="Afonso C.L."/>
            <person name="Miller P.J."/>
            <person name="Scott M.A."/>
            <person name="Spackman E."/>
            <person name="Goraichik I."/>
            <person name="Dimitrov K.M."/>
            <person name="Suarez D.L."/>
            <person name="Swayne D.E."/>
        </authorList>
    </citation>
    <scope>NUCLEOTIDE SEQUENCE [LARGE SCALE GENOMIC DNA]</scope>
    <source>
        <strain evidence="3">XA(T)</strain>
    </source>
</reference>
<gene>
    <name evidence="2" type="ORF">B5808_18705</name>
</gene>
<dbReference type="KEGG" id="cphy:B5808_18705"/>
<dbReference type="InterPro" id="IPR029058">
    <property type="entry name" value="AB_hydrolase_fold"/>
</dbReference>
<keyword evidence="1" id="KW-0378">Hydrolase</keyword>
<dbReference type="InterPro" id="IPR050300">
    <property type="entry name" value="GDXG_lipolytic_enzyme"/>
</dbReference>
<evidence type="ECO:0000256" key="1">
    <source>
        <dbReference type="ARBA" id="ARBA00022801"/>
    </source>
</evidence>
<name>A0A1X9LRS9_9MICO</name>
<keyword evidence="3" id="KW-1185">Reference proteome</keyword>